<proteinExistence type="predicted"/>
<dbReference type="EMBL" id="KZ820356">
    <property type="protein sequence ID" value="PWN47720.1"/>
    <property type="molecule type" value="Genomic_DNA"/>
</dbReference>
<gene>
    <name evidence="1" type="ORF">IE53DRAFT_233716</name>
</gene>
<keyword evidence="2" id="KW-1185">Reference proteome</keyword>
<evidence type="ECO:0000313" key="2">
    <source>
        <dbReference type="Proteomes" id="UP000245626"/>
    </source>
</evidence>
<evidence type="ECO:0000313" key="1">
    <source>
        <dbReference type="EMBL" id="PWN47720.1"/>
    </source>
</evidence>
<sequence>MAPRRKTAAERARVLRLGTARSVAPEREPEIGDVEDGISNPARRDFLQAQRIHRSPVLKSVSMSPKSPKSNGESSGPVDSQRSPLQSQSEEVDRRGEAAHFYHLSASSPALSTLLNPTSQDPNMHFLSHGSLCALGAEPAMSSVLRIRPNFTYMYCADEAGQLINNGSPSNFCLPTNALQGDASACQPSDSIGESASARESKAQKGSQGHAPVRFLRSLLDTVRLSGTVEAKDGSTDSSMTTRPTPAPSSNATLMGSAEAQEPGGLESQIDLQNPSRVSVQPRTGLDLHNSAKEKPSQIRTTKYSPQLESRVGRKAVTSSSAKKSAVEEVSQHHVGRKRSKKKTKKQSVQGNLSAVMSSPVLEAENFSKPMEKLRDIDTQDPMSRDQEFFFTTAENTRCLKNLDPCRREMVSLSVTPASQRSSSIKEQVSNIPIEEKKGGKDEGQYCSRVKDPPPLSALLLDEDLQRREERDKSRQSVSRERPPSSSDEFGGNWQQLDSPGPQETSESSIFKSSSPSTTHSRSLQLCSEQAGRKNTCQTHSLLSKTASWTSEEAKLVRDSDKSFLHDESKLRLGKYKSTSTKLGPNSCIPRKSIPGAALNGELEVNAAEPKHRSSRARKKEKHKIAKALKKEEEAAEKASMIARAVAAAERGEVNISRDLEGKNRARTLPTPGSQTRKSMPAEDDDVMLSVKDRISLENTDMMKSRKAKVISRAAPDRGSELTLNDNQEQDHERLQSKSETEASYHTAGGSCFPSPSDSTADFIPEGSSEIPVLLHCNPQTSDAYQFSPRRLTLPYQVEQPNRSPPTDHFAFGSVEPSEDVSHKNSTSFDLGDQIRSQSEAFYGHTRLDTITLCTSSSRADSGRRAHLKRDDSLRKGGSQAFGQTSSSNLLPRPTLQHEDWNWATKAPATLHRFESKAPALQKLDLQRNFPPRTAPDSTMTFFQGYGPVAGPGMTGSDHAEELKSDSPSASLVSLAASAEHREKLVRSRTALSRRHSPSDSQLALADENSDGDSTSKKVRWAGAHRSNRATREILTQRHDRTLYGCLAPVKKVRQTESQEDQSTFGDHSGSCTCDSSEPAPPSSPPPIFGDGNTEERMQRLKRTLDWRIKAAVPMPGSLVNAFENIDPDFDLVARQSSISPPISSFRLGSRRESDFEGTEFILTPQNSNWPNVMSPEGSEVVIERQGREKTLCSRMTITERAAGLDPQNIVNQESLRSRKNPWGQDSSRCMHVTRRQWLMKSVAALPDFDGVHPRRSMERRMRLHSLQWVDLELSIPKFCGRFRERRLTYYTHAALPSMPQPLGYTWNWNRPAIVFSKQNATHMKSPIQEAIAILESRSPRVSFTDSRQEDSSIPSDVRVALTTNLSHASNEGKVAPEEFLPWPSSPGYPFCHEVELSPPCSRPATPGRASGKSRVKGRTEESQSPLSSSASSSRESATLSSDRSSRGDVFDSDIDFQGSRDRSWAASLASLSTKERHAIEDFFAFTAAKWSLTSADSGDFPKSIAPVHFQDRMSDRENQSPGSLCQVPHQAASMFSQNELDDLELAMLEEESRSSPWRQRNGMQGRMIRQSNRSTYSHSFHGHLPGTLGPLSDVTTPASWRARQKFVPNHAFHQGLRNPAHAIATSRPSSVESRLQFAQLDFTSIPPAHSIQYVSEHNPIIMAQPNDQFLGSTQNNLADGHSGLRSDAVQFQQAQQEGDALQHKEWFEESIESQNRPDMHLVPDLNRNSGFERQHGQVSAVTVESGLSLSSPGEDSVQDAEVEAMDKLLDYTEPGMRGFTVPSAAGRESEQVQPPSHLGSKLPPPERLSLEDERQMQERAALEDLYRHAELDRKTGSLRVDLEGRGPKDGFAEIAGTNFSTTPGPTQEGKISSPSADSIPIQPPHIFLSEQGPPPGLAFPAGTSPISARNAQYGPGFTSGSVGAPNPDVSSSSHFSTDWRERYPSNHSFANHSSLLPPFFAGHGPVLNGSPNPTLLPGYFPAGVQASASPYFWSAFNQEMATRYRLSREEHLTYNWHLISQLSEKGFWGHGPYDGNTIAFHQQACPERLTYSVRQNFSTSSEYREPNSYEPRAAHEGQGLGPRFDRLNSHQPGTSGRGRNHRGRGRRFSSTVFLSRDGHHVRSDELSPKLPCPPSSPNKRSNSADSEKRATESDRLLEKSSSSAHGYPAFGRVSHSSFPAHHQGGNHNCNRVSRGRGGRGGPKTNHGGRGSGRGRGAFKGYQSLSGAPAQAQHHTL</sequence>
<dbReference type="Proteomes" id="UP000245626">
    <property type="component" value="Unassembled WGS sequence"/>
</dbReference>
<protein>
    <submittedName>
        <fullName evidence="1">Uncharacterized protein</fullName>
    </submittedName>
</protein>
<accession>A0ACD0NPL0</accession>
<name>A0ACD0NPL0_9BASI</name>
<organism evidence="1 2">
    <name type="scientific">Violaceomyces palustris</name>
    <dbReference type="NCBI Taxonomy" id="1673888"/>
    <lineage>
        <taxon>Eukaryota</taxon>
        <taxon>Fungi</taxon>
        <taxon>Dikarya</taxon>
        <taxon>Basidiomycota</taxon>
        <taxon>Ustilaginomycotina</taxon>
        <taxon>Ustilaginomycetes</taxon>
        <taxon>Violaceomycetales</taxon>
        <taxon>Violaceomycetaceae</taxon>
        <taxon>Violaceomyces</taxon>
    </lineage>
</organism>
<reference evidence="1 2" key="1">
    <citation type="journal article" date="2018" name="Mol. Biol. Evol.">
        <title>Broad Genomic Sampling Reveals a Smut Pathogenic Ancestry of the Fungal Clade Ustilaginomycotina.</title>
        <authorList>
            <person name="Kijpornyongpan T."/>
            <person name="Mondo S.J."/>
            <person name="Barry K."/>
            <person name="Sandor L."/>
            <person name="Lee J."/>
            <person name="Lipzen A."/>
            <person name="Pangilinan J."/>
            <person name="LaButti K."/>
            <person name="Hainaut M."/>
            <person name="Henrissat B."/>
            <person name="Grigoriev I.V."/>
            <person name="Spatafora J.W."/>
            <person name="Aime M.C."/>
        </authorList>
    </citation>
    <scope>NUCLEOTIDE SEQUENCE [LARGE SCALE GENOMIC DNA]</scope>
    <source>
        <strain evidence="1 2">SA 807</strain>
    </source>
</reference>